<dbReference type="Pfam" id="PF13148">
    <property type="entry name" value="DUF3987"/>
    <property type="match status" value="1"/>
</dbReference>
<accession>A0A7M5X4F5</accession>
<dbReference type="EnsemblMetazoa" id="CLYHEMT017665.1">
    <property type="protein sequence ID" value="CLYHEMP017665.1"/>
    <property type="gene ID" value="CLYHEMG017665"/>
</dbReference>
<reference evidence="1" key="1">
    <citation type="submission" date="2021-01" db="UniProtKB">
        <authorList>
            <consortium name="EnsemblMetazoa"/>
        </authorList>
    </citation>
    <scope>IDENTIFICATION</scope>
</reference>
<organism evidence="1 2">
    <name type="scientific">Clytia hemisphaerica</name>
    <dbReference type="NCBI Taxonomy" id="252671"/>
    <lineage>
        <taxon>Eukaryota</taxon>
        <taxon>Metazoa</taxon>
        <taxon>Cnidaria</taxon>
        <taxon>Hydrozoa</taxon>
        <taxon>Hydroidolina</taxon>
        <taxon>Leptothecata</taxon>
        <taxon>Obeliida</taxon>
        <taxon>Clytiidae</taxon>
        <taxon>Clytia</taxon>
    </lineage>
</organism>
<name>A0A7M5X4F5_9CNID</name>
<proteinExistence type="predicted"/>
<dbReference type="AlphaFoldDB" id="A0A7M5X4F5"/>
<evidence type="ECO:0000313" key="2">
    <source>
        <dbReference type="Proteomes" id="UP000594262"/>
    </source>
</evidence>
<evidence type="ECO:0008006" key="3">
    <source>
        <dbReference type="Google" id="ProtNLM"/>
    </source>
</evidence>
<sequence length="427" mass="48875">TLKTVITEARAVHFPMESIPNNIKEWLEAMAWSRNTRPEFVLLSCLPALNSILGPTTKVIVREGSNNLNVKHPRKAYTESSGLFVIILSEPGSGKSNAFTLAVEDPLLEQENDLLKSLTVQDYTKKGLFESLKSHKGRGLLASSELQNFFDSLMRKQQEGYGERNRLNTLYDGNSLWSMTSSGGRAEDGKEKREELRHNTFCIDGFAQPEPFINAYRPLAKLRDGFADRLLVCSIQPKLLKASELDSYDRKLDDYPIQNFHTIYEQVFEYHKEEEHNYSFDPAAKVLYNEISDEMVDQCNSVWNSNELNDTNSSKEKRNLVRITLSLHILISTLNKFLVEEQEENMVLSKDDIPLQINSSTLQIGKDIVDYFSQQRDILNKVFQTKGSKKSQCGQQSNAENDYEVDDEFFNKIHSYVDQLVKNKADE</sequence>
<evidence type="ECO:0000313" key="1">
    <source>
        <dbReference type="EnsemblMetazoa" id="CLYHEMP017665.1"/>
    </source>
</evidence>
<dbReference type="OrthoDB" id="5980337at2759"/>
<keyword evidence="2" id="KW-1185">Reference proteome</keyword>
<protein>
    <recommendedName>
        <fullName evidence="3">DUF3987 domain-containing protein</fullName>
    </recommendedName>
</protein>
<dbReference type="InterPro" id="IPR025048">
    <property type="entry name" value="DUF3987"/>
</dbReference>
<dbReference type="Proteomes" id="UP000594262">
    <property type="component" value="Unplaced"/>
</dbReference>